<evidence type="ECO:0000256" key="4">
    <source>
        <dbReference type="ARBA" id="ARBA00022723"/>
    </source>
</evidence>
<feature type="binding site" evidence="6">
    <location>
        <position position="331"/>
    </location>
    <ligand>
        <name>a divalent metal cation</name>
        <dbReference type="ChEBI" id="CHEBI:60240"/>
        <label>1</label>
    </ligand>
</feature>
<name>A0A1G4G9G0_9BACT</name>
<dbReference type="Proteomes" id="UP000178485">
    <property type="component" value="Chromosome i"/>
</dbReference>
<dbReference type="InterPro" id="IPR036069">
    <property type="entry name" value="DUF34/NIF3_sf"/>
</dbReference>
<gene>
    <name evidence="7" type="ORF">ING2E5A_2343</name>
</gene>
<dbReference type="EMBL" id="LT608328">
    <property type="protein sequence ID" value="SCM59145.1"/>
    <property type="molecule type" value="Genomic_DNA"/>
</dbReference>
<dbReference type="AlphaFoldDB" id="A0A1G4G9G0"/>
<evidence type="ECO:0000256" key="5">
    <source>
        <dbReference type="PIRNR" id="PIRNR037489"/>
    </source>
</evidence>
<evidence type="ECO:0000256" key="3">
    <source>
        <dbReference type="ARBA" id="ARBA00022112"/>
    </source>
</evidence>
<dbReference type="GO" id="GO:0005737">
    <property type="term" value="C:cytoplasm"/>
    <property type="evidence" value="ECO:0007669"/>
    <property type="project" value="TreeGrafter"/>
</dbReference>
<dbReference type="FunFam" id="3.30.70.120:FF:000006">
    <property type="entry name" value="GTP cyclohydrolase 1 type 2 homolog"/>
    <property type="match status" value="1"/>
</dbReference>
<protein>
    <recommendedName>
        <fullName evidence="3 5">GTP cyclohydrolase 1 type 2 homolog</fullName>
    </recommendedName>
</protein>
<dbReference type="FunFam" id="3.40.1390.30:FF:000001">
    <property type="entry name" value="GTP cyclohydrolase 1 type 2"/>
    <property type="match status" value="1"/>
</dbReference>
<dbReference type="Pfam" id="PF01784">
    <property type="entry name" value="DUF34_NIF3"/>
    <property type="match status" value="1"/>
</dbReference>
<sequence>MRIKEILQTIEALAPVPLQEDFDNCGLQVGDMNREATALLLSLDVTESVIDEAISLGCNLIISHHPLAFKPFKSLTGRTYVERCMIKAIRHDIAIYAAHTNLDNVLQGVNFKLAEMLGLQQLRILSPKRGLLLKLVTFVPESHAEYVRNALFNAGAGNIGNYESCSFNLHGEGTFKAGATANPFVGTVGKLHFEKEVRIETVLPRFKQPEVLRALLSVHPYEEPAYDFYPIENEWHQVGSGVVGVLPEAIPEQEFLYLLKDVFNLPTIRHTKLQNRDIHDVALCGGAGAFLIPQAIAYGADAFVTGEAKYNDFYDVDSRLLLAVVGHYESEVCTKEIFFDAITKKFPTFAVHKSAFDSNPVKYL</sequence>
<dbReference type="STRING" id="1642646.ING2E5A_2343"/>
<dbReference type="PIRSF" id="PIRSF037489">
    <property type="entry name" value="UCP037489_NIF3_YqfO"/>
    <property type="match status" value="1"/>
</dbReference>
<evidence type="ECO:0000256" key="1">
    <source>
        <dbReference type="ARBA" id="ARBA00006964"/>
    </source>
</evidence>
<dbReference type="PANTHER" id="PTHR13799">
    <property type="entry name" value="NGG1 INTERACTING FACTOR 3"/>
    <property type="match status" value="1"/>
</dbReference>
<dbReference type="InterPro" id="IPR015867">
    <property type="entry name" value="N-reg_PII/ATP_PRibTrfase_C"/>
</dbReference>
<evidence type="ECO:0000256" key="2">
    <source>
        <dbReference type="ARBA" id="ARBA00011643"/>
    </source>
</evidence>
<reference evidence="7 8" key="1">
    <citation type="submission" date="2016-08" db="EMBL/GenBank/DDBJ databases">
        <authorList>
            <person name="Seilhamer J.J."/>
        </authorList>
    </citation>
    <scope>NUCLEOTIDE SEQUENCE [LARGE SCALE GENOMIC DNA]</scope>
    <source>
        <strain evidence="7">ING2-E5A</strain>
    </source>
</reference>
<feature type="binding site" evidence="6">
    <location>
        <position position="103"/>
    </location>
    <ligand>
        <name>a divalent metal cation</name>
        <dbReference type="ChEBI" id="CHEBI:60240"/>
        <label>1</label>
    </ligand>
</feature>
<dbReference type="RefSeq" id="WP_071137473.1">
    <property type="nucleotide sequence ID" value="NZ_DUQN01000108.1"/>
</dbReference>
<organism evidence="7 8">
    <name type="scientific">Petrimonas mucosa</name>
    <dbReference type="NCBI Taxonomy" id="1642646"/>
    <lineage>
        <taxon>Bacteria</taxon>
        <taxon>Pseudomonadati</taxon>
        <taxon>Bacteroidota</taxon>
        <taxon>Bacteroidia</taxon>
        <taxon>Bacteroidales</taxon>
        <taxon>Dysgonomonadaceae</taxon>
        <taxon>Petrimonas</taxon>
    </lineage>
</organism>
<accession>A0A1G4G9G0</accession>
<feature type="binding site" evidence="6">
    <location>
        <position position="327"/>
    </location>
    <ligand>
        <name>a divalent metal cation</name>
        <dbReference type="ChEBI" id="CHEBI:60240"/>
        <label>1</label>
    </ligand>
</feature>
<dbReference type="GO" id="GO:0046872">
    <property type="term" value="F:metal ion binding"/>
    <property type="evidence" value="ECO:0007669"/>
    <property type="project" value="UniProtKB-UniRule"/>
</dbReference>
<dbReference type="KEGG" id="pmuc:ING2E5A_2343"/>
<dbReference type="GO" id="GO:0016787">
    <property type="term" value="F:hydrolase activity"/>
    <property type="evidence" value="ECO:0007669"/>
    <property type="project" value="UniProtKB-KW"/>
</dbReference>
<dbReference type="Gene3D" id="3.40.1390.30">
    <property type="entry name" value="NIF3 (NGG1p interacting factor 3)-like"/>
    <property type="match status" value="1"/>
</dbReference>
<dbReference type="InterPro" id="IPR002678">
    <property type="entry name" value="DUF34/NIF3"/>
</dbReference>
<dbReference type="PANTHER" id="PTHR13799:SF14">
    <property type="entry name" value="GTP CYCLOHYDROLASE 1 TYPE 2 HOMOLOG"/>
    <property type="match status" value="1"/>
</dbReference>
<keyword evidence="8" id="KW-1185">Reference proteome</keyword>
<evidence type="ECO:0000313" key="8">
    <source>
        <dbReference type="Proteomes" id="UP000178485"/>
    </source>
</evidence>
<keyword evidence="7" id="KW-0378">Hydrolase</keyword>
<feature type="binding site" evidence="6">
    <location>
        <position position="64"/>
    </location>
    <ligand>
        <name>a divalent metal cation</name>
        <dbReference type="ChEBI" id="CHEBI:60240"/>
        <label>2</label>
    </ligand>
</feature>
<evidence type="ECO:0000256" key="6">
    <source>
        <dbReference type="PIRSR" id="PIRSR602678-1"/>
    </source>
</evidence>
<comment type="subunit">
    <text evidence="2">Homohexamer.</text>
</comment>
<dbReference type="Gene3D" id="3.30.70.120">
    <property type="match status" value="1"/>
</dbReference>
<evidence type="ECO:0000313" key="7">
    <source>
        <dbReference type="EMBL" id="SCM59145.1"/>
    </source>
</evidence>
<dbReference type="SUPFAM" id="SSF102705">
    <property type="entry name" value="NIF3 (NGG1p interacting factor 3)-like"/>
    <property type="match status" value="1"/>
</dbReference>
<feature type="binding site" evidence="6">
    <location>
        <position position="65"/>
    </location>
    <ligand>
        <name>a divalent metal cation</name>
        <dbReference type="ChEBI" id="CHEBI:60240"/>
        <label>1</label>
    </ligand>
</feature>
<dbReference type="NCBIfam" id="TIGR00486">
    <property type="entry name" value="YbgI_SA1388"/>
    <property type="match status" value="1"/>
</dbReference>
<keyword evidence="4 5" id="KW-0479">Metal-binding</keyword>
<comment type="similarity">
    <text evidence="1 5">Belongs to the GTP cyclohydrolase I type 2/NIF3 family.</text>
</comment>
<dbReference type="InterPro" id="IPR017221">
    <property type="entry name" value="DUF34/NIF3_bac"/>
</dbReference>
<proteinExistence type="inferred from homology"/>